<name>A0AAX1UNZ3_CERSP</name>
<proteinExistence type="predicted"/>
<dbReference type="AlphaFoldDB" id="A0AAX1UNZ3"/>
<gene>
    <name evidence="1" type="ORF">D1114_05145</name>
</gene>
<comment type="caution">
    <text evidence="1">The sequence shown here is derived from an EMBL/GenBank/DDBJ whole genome shotgun (WGS) entry which is preliminary data.</text>
</comment>
<evidence type="ECO:0000313" key="2">
    <source>
        <dbReference type="Proteomes" id="UP000266305"/>
    </source>
</evidence>
<sequence length="227" mass="24421">MGEILEVMRHAIGASLLAACALLAACGSQEDTQGKATYVKQALSAMTGGKEKPATGPQNLTRAKLARVTSPLLVVEVEGTSAWALMVPFQTNGGVVTWSSTDDRTVALRDGVLLATRGLGPDLMSAEVPSAARIASASGNYLRVHYQIDGLDQTVKREYRCTLATDGPKTITIVERNYPTRHVLEHCEGATGQFTNEYWVDNAGTIRQSRQTFDQGLGKLKISRVID</sequence>
<keyword evidence="1" id="KW-0449">Lipoprotein</keyword>
<reference evidence="1 2" key="1">
    <citation type="submission" date="2018-08" db="EMBL/GenBank/DDBJ databases">
        <title>Draft genome sequence of Rhodobacter sphaeroides FY.</title>
        <authorList>
            <person name="Rayyan A."/>
            <person name="Meyer T.E."/>
            <person name="Kyndt J.A."/>
        </authorList>
    </citation>
    <scope>NUCLEOTIDE SEQUENCE [LARGE SCALE GENOMIC DNA]</scope>
    <source>
        <strain evidence="1 2">FY</strain>
    </source>
</reference>
<evidence type="ECO:0000313" key="1">
    <source>
        <dbReference type="EMBL" id="RHZ96850.1"/>
    </source>
</evidence>
<dbReference type="InterPro" id="IPR021308">
    <property type="entry name" value="GfcB"/>
</dbReference>
<dbReference type="Pfam" id="PF11102">
    <property type="entry name" value="YjbF"/>
    <property type="match status" value="1"/>
</dbReference>
<dbReference type="EMBL" id="QWGP01000004">
    <property type="protein sequence ID" value="RHZ96850.1"/>
    <property type="molecule type" value="Genomic_DNA"/>
</dbReference>
<dbReference type="RefSeq" id="WP_043828196.1">
    <property type="nucleotide sequence ID" value="NZ_CP033446.1"/>
</dbReference>
<dbReference type="Gene3D" id="2.40.360.10">
    <property type="entry name" value="YmcC-like"/>
    <property type="match status" value="1"/>
</dbReference>
<dbReference type="SUPFAM" id="SSF159270">
    <property type="entry name" value="YmcC-like"/>
    <property type="match status" value="1"/>
</dbReference>
<protein>
    <submittedName>
        <fullName evidence="1">YjbF family lipoprotein</fullName>
    </submittedName>
</protein>
<dbReference type="Proteomes" id="UP000266305">
    <property type="component" value="Unassembled WGS sequence"/>
</dbReference>
<dbReference type="InterPro" id="IPR023373">
    <property type="entry name" value="YmcC_sf"/>
</dbReference>
<organism evidence="1 2">
    <name type="scientific">Cereibacter sphaeroides</name>
    <name type="common">Rhodobacter sphaeroides</name>
    <dbReference type="NCBI Taxonomy" id="1063"/>
    <lineage>
        <taxon>Bacteria</taxon>
        <taxon>Pseudomonadati</taxon>
        <taxon>Pseudomonadota</taxon>
        <taxon>Alphaproteobacteria</taxon>
        <taxon>Rhodobacterales</taxon>
        <taxon>Paracoccaceae</taxon>
        <taxon>Cereibacter</taxon>
    </lineage>
</organism>
<accession>A0AAX1UNZ3</accession>